<comment type="similarity">
    <text evidence="5">Belongs to the pyruvate, phosphate/water dikinase regulatory protein family. PDRP subfamily.</text>
</comment>
<comment type="function">
    <text evidence="5">Bifunctional serine/threonine kinase and phosphorylase involved in the regulation of the pyruvate, phosphate dikinase (PPDK) by catalyzing its phosphorylation/dephosphorylation.</text>
</comment>
<dbReference type="GO" id="GO:0004674">
    <property type="term" value="F:protein serine/threonine kinase activity"/>
    <property type="evidence" value="ECO:0007669"/>
    <property type="project" value="UniProtKB-UniRule"/>
</dbReference>
<evidence type="ECO:0000313" key="6">
    <source>
        <dbReference type="EMBL" id="WND03665.1"/>
    </source>
</evidence>
<evidence type="ECO:0000256" key="5">
    <source>
        <dbReference type="HAMAP-Rule" id="MF_00921"/>
    </source>
</evidence>
<dbReference type="PANTHER" id="PTHR31756">
    <property type="entry name" value="PYRUVATE, PHOSPHATE DIKINASE REGULATORY PROTEIN 1, CHLOROPLASTIC"/>
    <property type="match status" value="1"/>
</dbReference>
<dbReference type="NCBIfam" id="NF003742">
    <property type="entry name" value="PRK05339.1"/>
    <property type="match status" value="1"/>
</dbReference>
<dbReference type="Pfam" id="PF03618">
    <property type="entry name" value="Kinase-PPPase"/>
    <property type="match status" value="1"/>
</dbReference>
<protein>
    <recommendedName>
        <fullName evidence="5">Putative pyruvate, phosphate dikinase regulatory protein</fullName>
        <shortName evidence="5">PPDK regulatory protein</shortName>
        <ecNumber evidence="5">2.7.11.32</ecNumber>
        <ecNumber evidence="5">2.7.4.27</ecNumber>
    </recommendedName>
</protein>
<dbReference type="GO" id="GO:0005524">
    <property type="term" value="F:ATP binding"/>
    <property type="evidence" value="ECO:0007669"/>
    <property type="project" value="InterPro"/>
</dbReference>
<evidence type="ECO:0000313" key="7">
    <source>
        <dbReference type="Proteomes" id="UP001268683"/>
    </source>
</evidence>
<feature type="binding site" evidence="5">
    <location>
        <begin position="151"/>
        <end position="158"/>
    </location>
    <ligand>
        <name>ADP</name>
        <dbReference type="ChEBI" id="CHEBI:456216"/>
    </ligand>
</feature>
<evidence type="ECO:0000256" key="1">
    <source>
        <dbReference type="ARBA" id="ARBA00022527"/>
    </source>
</evidence>
<keyword evidence="3 5" id="KW-0547">Nucleotide-binding</keyword>
<dbReference type="Proteomes" id="UP001268683">
    <property type="component" value="Chromosome"/>
</dbReference>
<comment type="catalytic activity">
    <reaction evidence="5">
        <text>N(tele)-phospho-L-histidyl/L-threonyl-[pyruvate, phosphate dikinase] + ADP = N(tele)-phospho-L-histidyl/O-phospho-L-threonyl-[pyruvate, phosphate dikinase] + AMP + H(+)</text>
        <dbReference type="Rhea" id="RHEA:43692"/>
        <dbReference type="Rhea" id="RHEA-COMP:10650"/>
        <dbReference type="Rhea" id="RHEA-COMP:10651"/>
        <dbReference type="ChEBI" id="CHEBI:15378"/>
        <dbReference type="ChEBI" id="CHEBI:30013"/>
        <dbReference type="ChEBI" id="CHEBI:61977"/>
        <dbReference type="ChEBI" id="CHEBI:83586"/>
        <dbReference type="ChEBI" id="CHEBI:456215"/>
        <dbReference type="ChEBI" id="CHEBI:456216"/>
        <dbReference type="EC" id="2.7.11.32"/>
    </reaction>
</comment>
<dbReference type="GO" id="GO:0043531">
    <property type="term" value="F:ADP binding"/>
    <property type="evidence" value="ECO:0007669"/>
    <property type="project" value="UniProtKB-UniRule"/>
</dbReference>
<organism evidence="6 7">
    <name type="scientific">Temperatibacter marinus</name>
    <dbReference type="NCBI Taxonomy" id="1456591"/>
    <lineage>
        <taxon>Bacteria</taxon>
        <taxon>Pseudomonadati</taxon>
        <taxon>Pseudomonadota</taxon>
        <taxon>Alphaproteobacteria</taxon>
        <taxon>Kordiimonadales</taxon>
        <taxon>Temperatibacteraceae</taxon>
        <taxon>Temperatibacter</taxon>
    </lineage>
</organism>
<gene>
    <name evidence="6" type="ORF">QGN29_04660</name>
</gene>
<proteinExistence type="inferred from homology"/>
<reference evidence="6" key="1">
    <citation type="submission" date="2023-04" db="EMBL/GenBank/DDBJ databases">
        <title>Complete genome sequence of Temperatibacter marinus.</title>
        <authorList>
            <person name="Rong J.-C."/>
            <person name="Yi M.-L."/>
            <person name="Zhao Q."/>
        </authorList>
    </citation>
    <scope>NUCLEOTIDE SEQUENCE</scope>
    <source>
        <strain evidence="6">NBRC 110045</strain>
    </source>
</reference>
<keyword evidence="2 5" id="KW-0808">Transferase</keyword>
<dbReference type="EC" id="2.7.4.27" evidence="5"/>
<dbReference type="PANTHER" id="PTHR31756:SF3">
    <property type="entry name" value="PYRUVATE, PHOSPHATE DIKINASE REGULATORY PROTEIN 1, CHLOROPLASTIC"/>
    <property type="match status" value="1"/>
</dbReference>
<keyword evidence="6" id="KW-0670">Pyruvate</keyword>
<comment type="catalytic activity">
    <reaction evidence="5">
        <text>N(tele)-phospho-L-histidyl/O-phospho-L-threonyl-[pyruvate, phosphate dikinase] + phosphate + H(+) = N(tele)-phospho-L-histidyl/L-threonyl-[pyruvate, phosphate dikinase] + diphosphate</text>
        <dbReference type="Rhea" id="RHEA:43696"/>
        <dbReference type="Rhea" id="RHEA-COMP:10650"/>
        <dbReference type="Rhea" id="RHEA-COMP:10651"/>
        <dbReference type="ChEBI" id="CHEBI:15378"/>
        <dbReference type="ChEBI" id="CHEBI:30013"/>
        <dbReference type="ChEBI" id="CHEBI:33019"/>
        <dbReference type="ChEBI" id="CHEBI:43474"/>
        <dbReference type="ChEBI" id="CHEBI:61977"/>
        <dbReference type="ChEBI" id="CHEBI:83586"/>
        <dbReference type="EC" id="2.7.4.27"/>
    </reaction>
</comment>
<dbReference type="KEGG" id="tmk:QGN29_04660"/>
<evidence type="ECO:0000256" key="4">
    <source>
        <dbReference type="ARBA" id="ARBA00022777"/>
    </source>
</evidence>
<dbReference type="HAMAP" id="MF_00921">
    <property type="entry name" value="PDRP"/>
    <property type="match status" value="1"/>
</dbReference>
<keyword evidence="1 5" id="KW-0723">Serine/threonine-protein kinase</keyword>
<evidence type="ECO:0000256" key="3">
    <source>
        <dbReference type="ARBA" id="ARBA00022741"/>
    </source>
</evidence>
<keyword evidence="4 5" id="KW-0418">Kinase</keyword>
<dbReference type="AlphaFoldDB" id="A0AA52HBD9"/>
<keyword evidence="7" id="KW-1185">Reference proteome</keyword>
<dbReference type="GO" id="GO:0016776">
    <property type="term" value="F:phosphotransferase activity, phosphate group as acceptor"/>
    <property type="evidence" value="ECO:0007669"/>
    <property type="project" value="UniProtKB-UniRule"/>
</dbReference>
<dbReference type="EC" id="2.7.11.32" evidence="5"/>
<dbReference type="EMBL" id="CP123872">
    <property type="protein sequence ID" value="WND03665.1"/>
    <property type="molecule type" value="Genomic_DNA"/>
</dbReference>
<sequence>METQQLHLHLVSDSTGETLDGLLQAALVQFDGVDVVKHNWPLMRSPKQMERIIQDISENRGLVLYTIVNEDIRRTLEDGCRDLGFPVLAIMDPLINLLGSYFGVKPTGLAGRQHAMDENYFSRIEALDYTMAHDDGQLTEDLHMADIILVGVSRTSKTPTSIYLANKGFKTANVPFVPGCPMPEDLDHLHNTFVMGLTTSPDRLSQIRTNRLNSLNEKGVTDYAAIDSIQDEVKECRKYCRERNWQVLDVTRRSVEETAAAIINKFHLWNEENKG</sequence>
<dbReference type="InterPro" id="IPR005177">
    <property type="entry name" value="Kinase-pyrophosphorylase"/>
</dbReference>
<evidence type="ECO:0000256" key="2">
    <source>
        <dbReference type="ARBA" id="ARBA00022679"/>
    </source>
</evidence>
<dbReference type="RefSeq" id="WP_310799518.1">
    <property type="nucleotide sequence ID" value="NZ_CP123872.1"/>
</dbReference>
<name>A0AA52HBD9_9PROT</name>
<dbReference type="InterPro" id="IPR026565">
    <property type="entry name" value="PPDK_reg"/>
</dbReference>
<accession>A0AA52HBD9</accession>